<proteinExistence type="predicted"/>
<feature type="region of interest" description="Disordered" evidence="1">
    <location>
        <begin position="153"/>
        <end position="174"/>
    </location>
</feature>
<dbReference type="Proteomes" id="UP000324222">
    <property type="component" value="Unassembled WGS sequence"/>
</dbReference>
<accession>A0A5B7CSQ7</accession>
<evidence type="ECO:0000256" key="1">
    <source>
        <dbReference type="SAM" id="MobiDB-lite"/>
    </source>
</evidence>
<keyword evidence="3" id="KW-1185">Reference proteome</keyword>
<protein>
    <submittedName>
        <fullName evidence="2">Uncharacterized protein</fullName>
    </submittedName>
</protein>
<evidence type="ECO:0000313" key="2">
    <source>
        <dbReference type="EMBL" id="MPC11911.1"/>
    </source>
</evidence>
<comment type="caution">
    <text evidence="2">The sequence shown here is derived from an EMBL/GenBank/DDBJ whole genome shotgun (WGS) entry which is preliminary data.</text>
</comment>
<dbReference type="AlphaFoldDB" id="A0A5B7CSQ7"/>
<name>A0A5B7CSQ7_PORTR</name>
<dbReference type="EMBL" id="VSRR010000187">
    <property type="protein sequence ID" value="MPC11911.1"/>
    <property type="molecule type" value="Genomic_DNA"/>
</dbReference>
<gene>
    <name evidence="2" type="ORF">E2C01_004586</name>
</gene>
<reference evidence="2 3" key="1">
    <citation type="submission" date="2019-05" db="EMBL/GenBank/DDBJ databases">
        <title>Another draft genome of Portunus trituberculatus and its Hox gene families provides insights of decapod evolution.</title>
        <authorList>
            <person name="Jeong J.-H."/>
            <person name="Song I."/>
            <person name="Kim S."/>
            <person name="Choi T."/>
            <person name="Kim D."/>
            <person name="Ryu S."/>
            <person name="Kim W."/>
        </authorList>
    </citation>
    <scope>NUCLEOTIDE SEQUENCE [LARGE SCALE GENOMIC DNA]</scope>
    <source>
        <tissue evidence="2">Muscle</tissue>
    </source>
</reference>
<evidence type="ECO:0000313" key="3">
    <source>
        <dbReference type="Proteomes" id="UP000324222"/>
    </source>
</evidence>
<sequence>MVLYGMVVMVRYGGDGVAKKEGCNHLTLTILRRCTGSKEVVHAACFGAAKDVGVMSTVTSAANPSQQSRATHFLHVLCCPSSRNAPTTDLACVPSVDASTIERSPSASWDTTWPIRRTKGTHVYDVGSRNTGSRRDQYCCLVAVANDRLMCSKDPPPASSSHTTLSERSPVIKE</sequence>
<organism evidence="2 3">
    <name type="scientific">Portunus trituberculatus</name>
    <name type="common">Swimming crab</name>
    <name type="synonym">Neptunus trituberculatus</name>
    <dbReference type="NCBI Taxonomy" id="210409"/>
    <lineage>
        <taxon>Eukaryota</taxon>
        <taxon>Metazoa</taxon>
        <taxon>Ecdysozoa</taxon>
        <taxon>Arthropoda</taxon>
        <taxon>Crustacea</taxon>
        <taxon>Multicrustacea</taxon>
        <taxon>Malacostraca</taxon>
        <taxon>Eumalacostraca</taxon>
        <taxon>Eucarida</taxon>
        <taxon>Decapoda</taxon>
        <taxon>Pleocyemata</taxon>
        <taxon>Brachyura</taxon>
        <taxon>Eubrachyura</taxon>
        <taxon>Portunoidea</taxon>
        <taxon>Portunidae</taxon>
        <taxon>Portuninae</taxon>
        <taxon>Portunus</taxon>
    </lineage>
</organism>